<evidence type="ECO:0000256" key="1">
    <source>
        <dbReference type="SAM" id="Phobius"/>
    </source>
</evidence>
<accession>A0A371RER5</accession>
<organism evidence="2 3">
    <name type="scientific">Parvularcula marina</name>
    <dbReference type="NCBI Taxonomy" id="2292771"/>
    <lineage>
        <taxon>Bacteria</taxon>
        <taxon>Pseudomonadati</taxon>
        <taxon>Pseudomonadota</taxon>
        <taxon>Alphaproteobacteria</taxon>
        <taxon>Parvularculales</taxon>
        <taxon>Parvularculaceae</taxon>
        <taxon>Parvularcula</taxon>
    </lineage>
</organism>
<feature type="transmembrane region" description="Helical" evidence="1">
    <location>
        <begin position="64"/>
        <end position="83"/>
    </location>
</feature>
<dbReference type="InParanoid" id="A0A371RER5"/>
<keyword evidence="1" id="KW-1133">Transmembrane helix</keyword>
<sequence length="169" mass="18468">MDGRTGRGGMWMITLIFGFAALLANGLRNQGINQAPVEIIQLALFWPVFIAVPIRRFHDMGRPWWWVLIFLGGMLVSFLFLMLDLTSTAGMLGLSAFSAITDTDTYMKALEALNETRPDDPIKPVEAMGLGGVSLGSIFFLVQFGWLHLVPGQGHANDYGPQPGAAATR</sequence>
<keyword evidence="1" id="KW-0812">Transmembrane</keyword>
<dbReference type="RefSeq" id="WP_116390577.1">
    <property type="nucleotide sequence ID" value="NZ_QUQO01000001.1"/>
</dbReference>
<evidence type="ECO:0000313" key="3">
    <source>
        <dbReference type="Proteomes" id="UP000264589"/>
    </source>
</evidence>
<dbReference type="Pfam" id="PF05656">
    <property type="entry name" value="DUF805"/>
    <property type="match status" value="1"/>
</dbReference>
<evidence type="ECO:0000313" key="2">
    <source>
        <dbReference type="EMBL" id="RFB03949.1"/>
    </source>
</evidence>
<comment type="caution">
    <text evidence="2">The sequence shown here is derived from an EMBL/GenBank/DDBJ whole genome shotgun (WGS) entry which is preliminary data.</text>
</comment>
<protein>
    <submittedName>
        <fullName evidence="2">DUF805 domain-containing protein</fullName>
    </submittedName>
</protein>
<name>A0A371RER5_9PROT</name>
<dbReference type="InterPro" id="IPR008523">
    <property type="entry name" value="DUF805"/>
</dbReference>
<dbReference type="OrthoDB" id="9812349at2"/>
<dbReference type="EMBL" id="QUQO01000001">
    <property type="protein sequence ID" value="RFB03949.1"/>
    <property type="molecule type" value="Genomic_DNA"/>
</dbReference>
<proteinExistence type="predicted"/>
<dbReference type="Proteomes" id="UP000264589">
    <property type="component" value="Unassembled WGS sequence"/>
</dbReference>
<gene>
    <name evidence="2" type="ORF">DX908_00800</name>
</gene>
<dbReference type="GO" id="GO:0016020">
    <property type="term" value="C:membrane"/>
    <property type="evidence" value="ECO:0007669"/>
    <property type="project" value="InterPro"/>
</dbReference>
<keyword evidence="3" id="KW-1185">Reference proteome</keyword>
<dbReference type="AlphaFoldDB" id="A0A371RER5"/>
<feature type="transmembrane region" description="Helical" evidence="1">
    <location>
        <begin position="127"/>
        <end position="147"/>
    </location>
</feature>
<reference evidence="2 3" key="1">
    <citation type="submission" date="2018-08" db="EMBL/GenBank/DDBJ databases">
        <title>Parvularcula sp. SM1705, isolated from surface water of the South Sea China.</title>
        <authorList>
            <person name="Sun L."/>
        </authorList>
    </citation>
    <scope>NUCLEOTIDE SEQUENCE [LARGE SCALE GENOMIC DNA]</scope>
    <source>
        <strain evidence="2 3">SM1705</strain>
    </source>
</reference>
<keyword evidence="1" id="KW-0472">Membrane</keyword>